<dbReference type="Gene3D" id="2.60.40.1220">
    <property type="match status" value="1"/>
</dbReference>
<dbReference type="SUPFAM" id="SSF81296">
    <property type="entry name" value="E set domains"/>
    <property type="match status" value="1"/>
</dbReference>
<feature type="signal peptide" evidence="7">
    <location>
        <begin position="1"/>
        <end position="31"/>
    </location>
</feature>
<sequence length="184" mass="18828">MGAPAVPHLVLRLMVLLAVLLAWAPAPPAAAHGELLFSDPPADGVVQALPSRAFLTFSDAVSEIREITVVGPEGSVTNGAPSSIGPEVRQTLWEGVDGAYTLEYYVVSADGHDVRGEVHFEVGPTSTAATTGTSGDEPQASGEDPPSEGRFAAVLPAGLVLVAAAVALALLRRRRSTATGPDNG</sequence>
<dbReference type="InterPro" id="IPR032694">
    <property type="entry name" value="CopC/D"/>
</dbReference>
<keyword evidence="2" id="KW-0479">Metal-binding</keyword>
<evidence type="ECO:0000256" key="3">
    <source>
        <dbReference type="ARBA" id="ARBA00022729"/>
    </source>
</evidence>
<dbReference type="Proteomes" id="UP000233565">
    <property type="component" value="Unassembled WGS sequence"/>
</dbReference>
<feature type="domain" description="CopC" evidence="8">
    <location>
        <begin position="32"/>
        <end position="122"/>
    </location>
</feature>
<evidence type="ECO:0000256" key="4">
    <source>
        <dbReference type="ARBA" id="ARBA00023008"/>
    </source>
</evidence>
<comment type="caution">
    <text evidence="9">The sequence shown here is derived from an EMBL/GenBank/DDBJ whole genome shotgun (WGS) entry which is preliminary data.</text>
</comment>
<keyword evidence="6" id="KW-0812">Transmembrane</keyword>
<dbReference type="EMBL" id="PJBV01000010">
    <property type="protein sequence ID" value="PKH44412.1"/>
    <property type="molecule type" value="Genomic_DNA"/>
</dbReference>
<dbReference type="InterPro" id="IPR007348">
    <property type="entry name" value="CopC_dom"/>
</dbReference>
<keyword evidence="3 7" id="KW-0732">Signal</keyword>
<keyword evidence="6" id="KW-0472">Membrane</keyword>
<evidence type="ECO:0000256" key="5">
    <source>
        <dbReference type="SAM" id="MobiDB-lite"/>
    </source>
</evidence>
<evidence type="ECO:0000313" key="10">
    <source>
        <dbReference type="Proteomes" id="UP000233565"/>
    </source>
</evidence>
<dbReference type="InterPro" id="IPR014755">
    <property type="entry name" value="Cu-Rt/internalin_Ig-like"/>
</dbReference>
<proteinExistence type="predicted"/>
<dbReference type="InterPro" id="IPR014756">
    <property type="entry name" value="Ig_E-set"/>
</dbReference>
<keyword evidence="10" id="KW-1185">Reference proteome</keyword>
<accession>A0ABX4R2S7</accession>
<gene>
    <name evidence="9" type="ORF">CXG46_02460</name>
</gene>
<keyword evidence="4" id="KW-0186">Copper</keyword>
<feature type="region of interest" description="Disordered" evidence="5">
    <location>
        <begin position="122"/>
        <end position="149"/>
    </location>
</feature>
<reference evidence="9 10" key="1">
    <citation type="submission" date="2017-12" db="EMBL/GenBank/DDBJ databases">
        <title>Pharmacopeia of the Arctic Ocean.</title>
        <authorList>
            <person name="Collins E."/>
            <person name="Ducluzeau A.-L."/>
        </authorList>
    </citation>
    <scope>NUCLEOTIDE SEQUENCE [LARGE SCALE GENOMIC DNA]</scope>
    <source>
        <strain evidence="9 10">DSM 23325</strain>
    </source>
</reference>
<protein>
    <recommendedName>
        <fullName evidence="8">CopC domain-containing protein</fullName>
    </recommendedName>
</protein>
<dbReference type="PANTHER" id="PTHR34820">
    <property type="entry name" value="INNER MEMBRANE PROTEIN YEBZ"/>
    <property type="match status" value="1"/>
</dbReference>
<keyword evidence="6" id="KW-1133">Transmembrane helix</keyword>
<dbReference type="PANTHER" id="PTHR34820:SF4">
    <property type="entry name" value="INNER MEMBRANE PROTEIN YEBZ"/>
    <property type="match status" value="1"/>
</dbReference>
<dbReference type="Pfam" id="PF04234">
    <property type="entry name" value="CopC"/>
    <property type="match status" value="1"/>
</dbReference>
<comment type="subcellular location">
    <subcellularLocation>
        <location evidence="1">Cell envelope</location>
    </subcellularLocation>
</comment>
<feature type="transmembrane region" description="Helical" evidence="6">
    <location>
        <begin position="151"/>
        <end position="171"/>
    </location>
</feature>
<feature type="compositionally biased region" description="Low complexity" evidence="5">
    <location>
        <begin position="125"/>
        <end position="135"/>
    </location>
</feature>
<evidence type="ECO:0000256" key="2">
    <source>
        <dbReference type="ARBA" id="ARBA00022723"/>
    </source>
</evidence>
<organism evidence="9 10">
    <name type="scientific">Nocardioides alpinus</name>
    <dbReference type="NCBI Taxonomy" id="748909"/>
    <lineage>
        <taxon>Bacteria</taxon>
        <taxon>Bacillati</taxon>
        <taxon>Actinomycetota</taxon>
        <taxon>Actinomycetes</taxon>
        <taxon>Propionibacteriales</taxon>
        <taxon>Nocardioidaceae</taxon>
        <taxon>Nocardioides</taxon>
    </lineage>
</organism>
<feature type="chain" id="PRO_5045303991" description="CopC domain-containing protein" evidence="7">
    <location>
        <begin position="32"/>
        <end position="184"/>
    </location>
</feature>
<dbReference type="RefSeq" id="WP_091196789.1">
    <property type="nucleotide sequence ID" value="NZ_JAIHBI010000004.1"/>
</dbReference>
<evidence type="ECO:0000259" key="8">
    <source>
        <dbReference type="Pfam" id="PF04234"/>
    </source>
</evidence>
<evidence type="ECO:0000256" key="7">
    <source>
        <dbReference type="SAM" id="SignalP"/>
    </source>
</evidence>
<name>A0ABX4R2S7_9ACTN</name>
<evidence type="ECO:0000256" key="6">
    <source>
        <dbReference type="SAM" id="Phobius"/>
    </source>
</evidence>
<evidence type="ECO:0000313" key="9">
    <source>
        <dbReference type="EMBL" id="PKH44412.1"/>
    </source>
</evidence>
<evidence type="ECO:0000256" key="1">
    <source>
        <dbReference type="ARBA" id="ARBA00004196"/>
    </source>
</evidence>